<dbReference type="SUPFAM" id="SSF55486">
    <property type="entry name" value="Metalloproteases ('zincins'), catalytic domain"/>
    <property type="match status" value="1"/>
</dbReference>
<dbReference type="GO" id="GO:0031012">
    <property type="term" value="C:extracellular matrix"/>
    <property type="evidence" value="ECO:0007669"/>
    <property type="project" value="TreeGrafter"/>
</dbReference>
<dbReference type="Gene3D" id="3.40.1620.60">
    <property type="match status" value="1"/>
</dbReference>
<feature type="chain" id="PRO_5040485997" description="ADAMTS cysteine-rich domain-containing protein" evidence="7">
    <location>
        <begin position="19"/>
        <end position="789"/>
    </location>
</feature>
<name>A0A9N9TN46_PHYSR</name>
<dbReference type="Proteomes" id="UP001153712">
    <property type="component" value="Chromosome 2"/>
</dbReference>
<keyword evidence="3" id="KW-0862">Zinc</keyword>
<gene>
    <name evidence="9" type="ORF">PHYEVI_LOCUS5842</name>
</gene>
<dbReference type="GO" id="GO:0046872">
    <property type="term" value="F:metal ion binding"/>
    <property type="evidence" value="ECO:0007669"/>
    <property type="project" value="UniProtKB-KW"/>
</dbReference>
<evidence type="ECO:0000256" key="1">
    <source>
        <dbReference type="ARBA" id="ARBA00022723"/>
    </source>
</evidence>
<dbReference type="InterPro" id="IPR050439">
    <property type="entry name" value="ADAMTS_ADAMTS-like"/>
</dbReference>
<dbReference type="OrthoDB" id="9942326at2759"/>
<dbReference type="Pfam" id="PF13574">
    <property type="entry name" value="Reprolysin_2"/>
    <property type="match status" value="1"/>
</dbReference>
<keyword evidence="7" id="KW-0732">Signal</keyword>
<dbReference type="Gene3D" id="3.40.390.10">
    <property type="entry name" value="Collagenase (Catalytic Domain)"/>
    <property type="match status" value="1"/>
</dbReference>
<evidence type="ECO:0000256" key="2">
    <source>
        <dbReference type="ARBA" id="ARBA00022801"/>
    </source>
</evidence>
<evidence type="ECO:0000313" key="10">
    <source>
        <dbReference type="Proteomes" id="UP001153712"/>
    </source>
</evidence>
<evidence type="ECO:0000256" key="5">
    <source>
        <dbReference type="ARBA" id="ARBA00023180"/>
    </source>
</evidence>
<keyword evidence="4" id="KW-1015">Disulfide bond</keyword>
<dbReference type="PANTHER" id="PTHR13723">
    <property type="entry name" value="ADAMTS A DISINTEGRIN AND METALLOPROTEASE WITH THROMBOSPONDIN MOTIFS PROTEASE"/>
    <property type="match status" value="1"/>
</dbReference>
<feature type="region of interest" description="Disordered" evidence="6">
    <location>
        <begin position="752"/>
        <end position="775"/>
    </location>
</feature>
<dbReference type="PANTHER" id="PTHR13723:SF294">
    <property type="entry name" value="A DISINTEGRIN AND METALLOPROTEINASE WITH THROMBOSPONDIN MOTIFS 7-LIKE PROTEIN"/>
    <property type="match status" value="1"/>
</dbReference>
<evidence type="ECO:0000259" key="8">
    <source>
        <dbReference type="Pfam" id="PF17771"/>
    </source>
</evidence>
<keyword evidence="10" id="KW-1185">Reference proteome</keyword>
<evidence type="ECO:0000256" key="6">
    <source>
        <dbReference type="SAM" id="MobiDB-lite"/>
    </source>
</evidence>
<sequence>MTVLYFWLGLLSILPSKAAIYKEALNEALTEEELAFYFQTADRKNIPEYDIVELPVFAPPEELPTSNSDLENGFPYSFIAFQRPIDLYLKRNDDLLAINFKTYLHDDNGVSILRDSPTNHHYLHEDGNVVASISITSSNRIHGLIFLENSTLEVQPLTQRLHDVFNVREPLLDTLLNTQESKIPHLIKRATFSPRYPHHEIFPVTGKVPRKNPEYLQNTIFGNLEAISSKEVKLTLEVALFFDEAAYKIFAPFYKHDPNKLQDMLLAYMNAVQALYHHPSLGRSLELVVVRLDLMKKQPGKLPHYNGERGKLLDTFCDYQASINPKDDGDPDHWDVGLYVSGLDFFAYENGKKSGVTMGLATVGGVCLDKYSCVIAEFGTTNAFGKPYPSAGFTSVYILAHEIGHSLGMHHDNNGNSCPKEGYIMSPSRGTNGETQWSTCSANVMADIGWAKCLLDRGKIKQSTDHRKYLETPGQKFTAKTQCEILLRDRDAVVLPSQDLTTVCYNLQCKTPHRSGYYFAGPALEGTSCGKGKYCYGGSCLARALPQPVKMRPGGWGAWQQEACNSGCIEKSLGFTTKRRRCDNPPPLNSDLGCEGSSVKFALCLDNKICKTKKVSAVDYASNKCLEFSKVLAELDPMGSGLQAPHEEDRLWMGCSIFCRRADSGTFYTPRIELNDLGISPYFPDGTWCHRSNNINYYCLQHHCLPENFEIPRDSHQLGEDLQFLQNADPWYFIPQDIKDYLSVDSNGKPIKTTFPENGASPRGENWDDNDYIEIPDRSFNPDENLINM</sequence>
<reference evidence="9" key="1">
    <citation type="submission" date="2022-01" db="EMBL/GenBank/DDBJ databases">
        <authorList>
            <person name="King R."/>
        </authorList>
    </citation>
    <scope>NUCLEOTIDE SEQUENCE</scope>
</reference>
<keyword evidence="1" id="KW-0479">Metal-binding</keyword>
<dbReference type="EMBL" id="OU900095">
    <property type="protein sequence ID" value="CAG9859468.1"/>
    <property type="molecule type" value="Genomic_DNA"/>
</dbReference>
<evidence type="ECO:0000256" key="7">
    <source>
        <dbReference type="SAM" id="SignalP"/>
    </source>
</evidence>
<feature type="signal peptide" evidence="7">
    <location>
        <begin position="1"/>
        <end position="18"/>
    </location>
</feature>
<keyword evidence="2" id="KW-0378">Hydrolase</keyword>
<evidence type="ECO:0000313" key="9">
    <source>
        <dbReference type="EMBL" id="CAG9859468.1"/>
    </source>
</evidence>
<accession>A0A9N9TN46</accession>
<dbReference type="InterPro" id="IPR041645">
    <property type="entry name" value="ADAMTS_CR_2"/>
</dbReference>
<dbReference type="AlphaFoldDB" id="A0A9N9TN46"/>
<dbReference type="InterPro" id="IPR024079">
    <property type="entry name" value="MetalloPept_cat_dom_sf"/>
</dbReference>
<dbReference type="Gene3D" id="2.20.100.10">
    <property type="entry name" value="Thrombospondin type-1 (TSP1) repeat"/>
    <property type="match status" value="1"/>
</dbReference>
<feature type="domain" description="ADAMTS cysteine-rich" evidence="8">
    <location>
        <begin position="473"/>
        <end position="541"/>
    </location>
</feature>
<keyword evidence="5" id="KW-0325">Glycoprotein</keyword>
<proteinExistence type="predicted"/>
<dbReference type="Pfam" id="PF17771">
    <property type="entry name" value="ADAMTS_CR_2"/>
    <property type="match status" value="1"/>
</dbReference>
<dbReference type="InterPro" id="IPR036383">
    <property type="entry name" value="TSP1_rpt_sf"/>
</dbReference>
<evidence type="ECO:0000256" key="3">
    <source>
        <dbReference type="ARBA" id="ARBA00022833"/>
    </source>
</evidence>
<protein>
    <recommendedName>
        <fullName evidence="8">ADAMTS cysteine-rich domain-containing protein</fullName>
    </recommendedName>
</protein>
<organism evidence="9 10">
    <name type="scientific">Phyllotreta striolata</name>
    <name type="common">Striped flea beetle</name>
    <name type="synonym">Crioceris striolata</name>
    <dbReference type="NCBI Taxonomy" id="444603"/>
    <lineage>
        <taxon>Eukaryota</taxon>
        <taxon>Metazoa</taxon>
        <taxon>Ecdysozoa</taxon>
        <taxon>Arthropoda</taxon>
        <taxon>Hexapoda</taxon>
        <taxon>Insecta</taxon>
        <taxon>Pterygota</taxon>
        <taxon>Neoptera</taxon>
        <taxon>Endopterygota</taxon>
        <taxon>Coleoptera</taxon>
        <taxon>Polyphaga</taxon>
        <taxon>Cucujiformia</taxon>
        <taxon>Chrysomeloidea</taxon>
        <taxon>Chrysomelidae</taxon>
        <taxon>Galerucinae</taxon>
        <taxon>Alticini</taxon>
        <taxon>Phyllotreta</taxon>
    </lineage>
</organism>
<dbReference type="GO" id="GO:0006508">
    <property type="term" value="P:proteolysis"/>
    <property type="evidence" value="ECO:0007669"/>
    <property type="project" value="TreeGrafter"/>
</dbReference>
<dbReference type="GO" id="GO:0004222">
    <property type="term" value="F:metalloendopeptidase activity"/>
    <property type="evidence" value="ECO:0007669"/>
    <property type="project" value="TreeGrafter"/>
</dbReference>
<dbReference type="GO" id="GO:0030198">
    <property type="term" value="P:extracellular matrix organization"/>
    <property type="evidence" value="ECO:0007669"/>
    <property type="project" value="TreeGrafter"/>
</dbReference>
<evidence type="ECO:0000256" key="4">
    <source>
        <dbReference type="ARBA" id="ARBA00023157"/>
    </source>
</evidence>